<feature type="region of interest" description="Disordered" evidence="1">
    <location>
        <begin position="245"/>
        <end position="275"/>
    </location>
</feature>
<feature type="compositionally biased region" description="Basic residues" evidence="1">
    <location>
        <begin position="259"/>
        <end position="268"/>
    </location>
</feature>
<dbReference type="EMBL" id="VSSQ01008975">
    <property type="protein sequence ID" value="MPM40373.1"/>
    <property type="molecule type" value="Genomic_DNA"/>
</dbReference>
<sequence>MHDQMAGLLRLAHHMKHHVALGNIKIGVDLHPALVGMGRHGIPDGTGLQLGQSHGQLAGFQHIGMDKLIDDPLVGGLHRAAGTLVGVLHRDEGGLADLVGGRGNQIKPGGVSGILAGKADGFGLLGNIQAILKAQLILHTVGLDDAGAAQIEYAGLPALQEIVGAEVGPNVDPLIDGDRLVHRQDAQHNHPVHMGVDGGDLIGLIEVFDEELIPQFLGCIALHVPLVGGITNIHRILLTLSASDESGNPRCLLQSRSRGPCRRGRAPRCSHQNRYPWFSDRPSPSPYRWCGLPHGPDGPDIPSS</sequence>
<dbReference type="AlphaFoldDB" id="A0A644ZNU7"/>
<proteinExistence type="predicted"/>
<comment type="caution">
    <text evidence="2">The sequence shown here is derived from an EMBL/GenBank/DDBJ whole genome shotgun (WGS) entry which is preliminary data.</text>
</comment>
<evidence type="ECO:0000256" key="1">
    <source>
        <dbReference type="SAM" id="MobiDB-lite"/>
    </source>
</evidence>
<name>A0A644ZNU7_9ZZZZ</name>
<gene>
    <name evidence="2" type="ORF">SDC9_87013</name>
</gene>
<accession>A0A644ZNU7</accession>
<organism evidence="2">
    <name type="scientific">bioreactor metagenome</name>
    <dbReference type="NCBI Taxonomy" id="1076179"/>
    <lineage>
        <taxon>unclassified sequences</taxon>
        <taxon>metagenomes</taxon>
        <taxon>ecological metagenomes</taxon>
    </lineage>
</organism>
<protein>
    <submittedName>
        <fullName evidence="2">Uncharacterized protein</fullName>
    </submittedName>
</protein>
<reference evidence="2" key="1">
    <citation type="submission" date="2019-08" db="EMBL/GenBank/DDBJ databases">
        <authorList>
            <person name="Kucharzyk K."/>
            <person name="Murdoch R.W."/>
            <person name="Higgins S."/>
            <person name="Loffler F."/>
        </authorList>
    </citation>
    <scope>NUCLEOTIDE SEQUENCE</scope>
</reference>
<evidence type="ECO:0000313" key="2">
    <source>
        <dbReference type="EMBL" id="MPM40373.1"/>
    </source>
</evidence>